<evidence type="ECO:0000313" key="2">
    <source>
        <dbReference type="EMBL" id="KAK0723948.1"/>
    </source>
</evidence>
<name>A0AA40E667_9PEZI</name>
<dbReference type="AlphaFoldDB" id="A0AA40E667"/>
<feature type="region of interest" description="Disordered" evidence="1">
    <location>
        <begin position="205"/>
        <end position="247"/>
    </location>
</feature>
<sequence length="310" mass="35364">MYLNGCLPRWHCIGTNSQQATPSDIRAQLTYRPISILADFTLTAKLAPSNKHKMCQTENKVYTVCTHVYQEVVPCTLSSRTRVRCANPEVITAARFGFCRACRDYYKPLATDCPYFILTYWAYKAERGVNCAVHPSYVPHGELMWVSSNPVEEYRKRVHSPRNDLSTLAKVLPRFKGETRDEYVERLQFIRHATLEWAGRRRKGRTSDEKVVYPPPESFGPPESSGSSSAPPTPPKESVTVRDTPQVHDETLARLCGTWKGISSEHMTDPEREVRWRQVSVEVDQAIDDIFQGFAELARSPQPTSRFSFD</sequence>
<accession>A0AA40E667</accession>
<evidence type="ECO:0000256" key="1">
    <source>
        <dbReference type="SAM" id="MobiDB-lite"/>
    </source>
</evidence>
<comment type="caution">
    <text evidence="2">The sequence shown here is derived from an EMBL/GenBank/DDBJ whole genome shotgun (WGS) entry which is preliminary data.</text>
</comment>
<keyword evidence="3" id="KW-1185">Reference proteome</keyword>
<feature type="compositionally biased region" description="Low complexity" evidence="1">
    <location>
        <begin position="220"/>
        <end position="230"/>
    </location>
</feature>
<proteinExistence type="predicted"/>
<dbReference type="Proteomes" id="UP001172159">
    <property type="component" value="Unassembled WGS sequence"/>
</dbReference>
<evidence type="ECO:0000313" key="3">
    <source>
        <dbReference type="Proteomes" id="UP001172159"/>
    </source>
</evidence>
<protein>
    <submittedName>
        <fullName evidence="2">Uncharacterized protein</fullName>
    </submittedName>
</protein>
<reference evidence="2" key="1">
    <citation type="submission" date="2023-06" db="EMBL/GenBank/DDBJ databases">
        <title>Genome-scale phylogeny and comparative genomics of the fungal order Sordariales.</title>
        <authorList>
            <consortium name="Lawrence Berkeley National Laboratory"/>
            <person name="Hensen N."/>
            <person name="Bonometti L."/>
            <person name="Westerberg I."/>
            <person name="Brannstrom I.O."/>
            <person name="Guillou S."/>
            <person name="Cros-Aarteil S."/>
            <person name="Calhoun S."/>
            <person name="Haridas S."/>
            <person name="Kuo A."/>
            <person name="Mondo S."/>
            <person name="Pangilinan J."/>
            <person name="Riley R."/>
            <person name="Labutti K."/>
            <person name="Andreopoulos B."/>
            <person name="Lipzen A."/>
            <person name="Chen C."/>
            <person name="Yanf M."/>
            <person name="Daum C."/>
            <person name="Ng V."/>
            <person name="Clum A."/>
            <person name="Steindorff A."/>
            <person name="Ohm R."/>
            <person name="Martin F."/>
            <person name="Silar P."/>
            <person name="Natvig D."/>
            <person name="Lalanne C."/>
            <person name="Gautier V."/>
            <person name="Ament-Velasquez S.L."/>
            <person name="Kruys A."/>
            <person name="Hutchinson M.I."/>
            <person name="Powell A.J."/>
            <person name="Barry K."/>
            <person name="Miller A.N."/>
            <person name="Grigoriev I.V."/>
            <person name="Debuchy R."/>
            <person name="Gladieux P."/>
            <person name="Thoren M.H."/>
            <person name="Johannesson H."/>
        </authorList>
    </citation>
    <scope>NUCLEOTIDE SEQUENCE</scope>
    <source>
        <strain evidence="2">CBS 540.89</strain>
    </source>
</reference>
<gene>
    <name evidence="2" type="ORF">B0T21DRAFT_372827</name>
</gene>
<organism evidence="2 3">
    <name type="scientific">Apiosordaria backusii</name>
    <dbReference type="NCBI Taxonomy" id="314023"/>
    <lineage>
        <taxon>Eukaryota</taxon>
        <taxon>Fungi</taxon>
        <taxon>Dikarya</taxon>
        <taxon>Ascomycota</taxon>
        <taxon>Pezizomycotina</taxon>
        <taxon>Sordariomycetes</taxon>
        <taxon>Sordariomycetidae</taxon>
        <taxon>Sordariales</taxon>
        <taxon>Lasiosphaeriaceae</taxon>
        <taxon>Apiosordaria</taxon>
    </lineage>
</organism>
<dbReference type="EMBL" id="JAUKTV010000011">
    <property type="protein sequence ID" value="KAK0723948.1"/>
    <property type="molecule type" value="Genomic_DNA"/>
</dbReference>